<protein>
    <submittedName>
        <fullName evidence="2">Uncharacterized protein</fullName>
    </submittedName>
</protein>
<evidence type="ECO:0000313" key="3">
    <source>
        <dbReference type="Proteomes" id="UP000646911"/>
    </source>
</evidence>
<name>A0ABR6ZIN6_9BURK</name>
<comment type="caution">
    <text evidence="2">The sequence shown here is derived from an EMBL/GenBank/DDBJ whole genome shotgun (WGS) entry which is preliminary data.</text>
</comment>
<keyword evidence="1" id="KW-0812">Transmembrane</keyword>
<gene>
    <name evidence="2" type="ORF">H8L47_28745</name>
</gene>
<reference evidence="2 3" key="1">
    <citation type="submission" date="2020-08" db="EMBL/GenBank/DDBJ databases">
        <title>Novel species isolated from subtropical streams in China.</title>
        <authorList>
            <person name="Lu H."/>
        </authorList>
    </citation>
    <scope>NUCLEOTIDE SEQUENCE [LARGE SCALE GENOMIC DNA]</scope>
    <source>
        <strain evidence="2 3">NL8W</strain>
    </source>
</reference>
<dbReference type="EMBL" id="JACOFX010000041">
    <property type="protein sequence ID" value="MBC3911559.1"/>
    <property type="molecule type" value="Genomic_DNA"/>
</dbReference>
<keyword evidence="3" id="KW-1185">Reference proteome</keyword>
<evidence type="ECO:0000313" key="2">
    <source>
        <dbReference type="EMBL" id="MBC3911559.1"/>
    </source>
</evidence>
<sequence>MNEAPRFTTVLHVNARSEFEQTELQICAENQRTDVIVTAPLAIHNTVCNKNLETICAKCHALAQKQSRLKKYATGFVMFASLAFCAVMAATVLPASTKQQYESQIQDNCYNDGNKHSVGSVEKMDDGQYKECVAVPNHAPQWRALNRYKFH</sequence>
<keyword evidence="1" id="KW-0472">Membrane</keyword>
<organism evidence="2 3">
    <name type="scientific">Undibacterium umbellatum</name>
    <dbReference type="NCBI Taxonomy" id="2762300"/>
    <lineage>
        <taxon>Bacteria</taxon>
        <taxon>Pseudomonadati</taxon>
        <taxon>Pseudomonadota</taxon>
        <taxon>Betaproteobacteria</taxon>
        <taxon>Burkholderiales</taxon>
        <taxon>Oxalobacteraceae</taxon>
        <taxon>Undibacterium</taxon>
    </lineage>
</organism>
<keyword evidence="1" id="KW-1133">Transmembrane helix</keyword>
<evidence type="ECO:0000256" key="1">
    <source>
        <dbReference type="SAM" id="Phobius"/>
    </source>
</evidence>
<accession>A0ABR6ZIN6</accession>
<feature type="transmembrane region" description="Helical" evidence="1">
    <location>
        <begin position="72"/>
        <end position="93"/>
    </location>
</feature>
<proteinExistence type="predicted"/>
<dbReference type="Proteomes" id="UP000646911">
    <property type="component" value="Unassembled WGS sequence"/>
</dbReference>